<reference evidence="1 2" key="1">
    <citation type="journal article" date="2022" name="bioRxiv">
        <title>The genome of the oomycete Peronosclerospora sorghi, a cosmopolitan pathogen of maize and sorghum, is inflated with dispersed pseudogenes.</title>
        <authorList>
            <person name="Fletcher K."/>
            <person name="Martin F."/>
            <person name="Isakeit T."/>
            <person name="Cavanaugh K."/>
            <person name="Magill C."/>
            <person name="Michelmore R."/>
        </authorList>
    </citation>
    <scope>NUCLEOTIDE SEQUENCE [LARGE SCALE GENOMIC DNA]</scope>
    <source>
        <strain evidence="1">P6</strain>
    </source>
</reference>
<sequence>MHHEWLKAKSHNIDWDKAPIPRKQKQTEVLLGHQSQIMKSNVKESIAREKLRQLIKARGLGTTDRKPRNMWYWIQMTRRYVSVHDAHVTMADAAKDVVVSDQHHLTLESVAHAMIADVEFHLDQGPTPRVPELETKFVSVGVEGQDPAIGQASVIVVERLFATILMTVKLMESDDHQVQTPRLDTDIVRHNKTKPKACGSLPPLLESYRADKVPEHNEGVRCYAMIAATLEPFVDCYLAEILSSVEEANVVLIGVQQGASGDTQKSTEVMVRGQLRSGENVCDAAQELIRFTESISKAELRGILFNCSQPEAICKALNELHADENLQASLCSRRVRLGAYANRLTVIPDNWALAESTSIAIMPLLVYLSGFVATFCLRRLNESMGRAGSFALGAGFIVLLLTLSYYLSPDTALWISPLSSILGMGDSIIMVKSICLTGDLVGTHVESGAFVYGAMSFTDKISNGLAILFIQNTRQQWQDVPQADGAFLRQVYCILPSVAALLGLCTILFMGIQGQDRLPRKVTSAFSSGSDNIETLQAGSGTSPRYGSV</sequence>
<name>A0ACC0VKM9_9STRA</name>
<dbReference type="Proteomes" id="UP001163321">
    <property type="component" value="Chromosome 8"/>
</dbReference>
<organism evidence="1 2">
    <name type="scientific">Peronosclerospora sorghi</name>
    <dbReference type="NCBI Taxonomy" id="230839"/>
    <lineage>
        <taxon>Eukaryota</taxon>
        <taxon>Sar</taxon>
        <taxon>Stramenopiles</taxon>
        <taxon>Oomycota</taxon>
        <taxon>Peronosporomycetes</taxon>
        <taxon>Peronosporales</taxon>
        <taxon>Peronosporaceae</taxon>
        <taxon>Peronosclerospora</taxon>
    </lineage>
</organism>
<proteinExistence type="predicted"/>
<comment type="caution">
    <text evidence="1">The sequence shown here is derived from an EMBL/GenBank/DDBJ whole genome shotgun (WGS) entry which is preliminary data.</text>
</comment>
<keyword evidence="2" id="KW-1185">Reference proteome</keyword>
<accession>A0ACC0VKM9</accession>
<dbReference type="EMBL" id="CM047587">
    <property type="protein sequence ID" value="KAI9907049.1"/>
    <property type="molecule type" value="Genomic_DNA"/>
</dbReference>
<gene>
    <name evidence="1" type="ORF">PsorP6_003097</name>
</gene>
<evidence type="ECO:0000313" key="1">
    <source>
        <dbReference type="EMBL" id="KAI9907049.1"/>
    </source>
</evidence>
<evidence type="ECO:0000313" key="2">
    <source>
        <dbReference type="Proteomes" id="UP001163321"/>
    </source>
</evidence>
<protein>
    <submittedName>
        <fullName evidence="1">Uncharacterized protein</fullName>
    </submittedName>
</protein>